<evidence type="ECO:0000313" key="7">
    <source>
        <dbReference type="EMBL" id="PIR46852.1"/>
    </source>
</evidence>
<accession>A0A2H0RJW2</accession>
<dbReference type="InterPro" id="IPR051311">
    <property type="entry name" value="DedA_domain"/>
</dbReference>
<evidence type="ECO:0000256" key="1">
    <source>
        <dbReference type="ARBA" id="ARBA00004651"/>
    </source>
</evidence>
<keyword evidence="3 6" id="KW-0812">Transmembrane</keyword>
<evidence type="ECO:0000256" key="5">
    <source>
        <dbReference type="ARBA" id="ARBA00023136"/>
    </source>
</evidence>
<feature type="transmembrane region" description="Helical" evidence="6">
    <location>
        <begin position="135"/>
        <end position="154"/>
    </location>
</feature>
<evidence type="ECO:0000256" key="2">
    <source>
        <dbReference type="ARBA" id="ARBA00022475"/>
    </source>
</evidence>
<keyword evidence="2" id="KW-1003">Cell membrane</keyword>
<evidence type="ECO:0008006" key="9">
    <source>
        <dbReference type="Google" id="ProtNLM"/>
    </source>
</evidence>
<feature type="transmembrane region" description="Helical" evidence="6">
    <location>
        <begin position="161"/>
        <end position="184"/>
    </location>
</feature>
<sequence length="230" mass="26201">MLSPAEYLRKTKKYDSPTFSLSPFIFYLAMPDTQIFIDLLIEYRYLAVFVLACIEGPIVALAVGFLTSLGFFSPVLALIALVLGDIIPDSVYYAVGRFGGKMEIVEKLENKYEFVRKNRAKLEHFWHTHLGKTMLITKLAYGISIPLLLLGGLVKTRFRKFLLWSTLISIFQYGVLILFGYVLGESFEKASFYLENMTMLITLFIAVILGVYYIQRRLSNSGAEIIKTEI</sequence>
<proteinExistence type="predicted"/>
<protein>
    <recommendedName>
        <fullName evidence="9">DedA family protein</fullName>
    </recommendedName>
</protein>
<evidence type="ECO:0000313" key="8">
    <source>
        <dbReference type="Proteomes" id="UP000230833"/>
    </source>
</evidence>
<evidence type="ECO:0000256" key="3">
    <source>
        <dbReference type="ARBA" id="ARBA00022692"/>
    </source>
</evidence>
<gene>
    <name evidence="7" type="ORF">COV07_02190</name>
</gene>
<dbReference type="AlphaFoldDB" id="A0A2H0RJW2"/>
<comment type="caution">
    <text evidence="7">The sequence shown here is derived from an EMBL/GenBank/DDBJ whole genome shotgun (WGS) entry which is preliminary data.</text>
</comment>
<keyword evidence="4 6" id="KW-1133">Transmembrane helix</keyword>
<organism evidence="7 8">
    <name type="scientific">Candidatus Vogelbacteria bacterium CG10_big_fil_rev_8_21_14_0_10_45_14</name>
    <dbReference type="NCBI Taxonomy" id="1975042"/>
    <lineage>
        <taxon>Bacteria</taxon>
        <taxon>Candidatus Vogeliibacteriota</taxon>
    </lineage>
</organism>
<feature type="transmembrane region" description="Helical" evidence="6">
    <location>
        <begin position="58"/>
        <end position="83"/>
    </location>
</feature>
<evidence type="ECO:0000256" key="6">
    <source>
        <dbReference type="SAM" id="Phobius"/>
    </source>
</evidence>
<feature type="transmembrane region" description="Helical" evidence="6">
    <location>
        <begin position="24"/>
        <end position="46"/>
    </location>
</feature>
<name>A0A2H0RJW2_9BACT</name>
<dbReference type="PANTHER" id="PTHR42709:SF6">
    <property type="entry name" value="UNDECAPRENYL PHOSPHATE TRANSPORTER A"/>
    <property type="match status" value="1"/>
</dbReference>
<dbReference type="GO" id="GO:0005886">
    <property type="term" value="C:plasma membrane"/>
    <property type="evidence" value="ECO:0007669"/>
    <property type="project" value="UniProtKB-SubCell"/>
</dbReference>
<comment type="subcellular location">
    <subcellularLocation>
        <location evidence="1">Cell membrane</location>
        <topology evidence="1">Multi-pass membrane protein</topology>
    </subcellularLocation>
</comment>
<reference evidence="7 8" key="1">
    <citation type="submission" date="2017-09" db="EMBL/GenBank/DDBJ databases">
        <title>Depth-based differentiation of microbial function through sediment-hosted aquifers and enrichment of novel symbionts in the deep terrestrial subsurface.</title>
        <authorList>
            <person name="Probst A.J."/>
            <person name="Ladd B."/>
            <person name="Jarett J.K."/>
            <person name="Geller-Mcgrath D.E."/>
            <person name="Sieber C.M."/>
            <person name="Emerson J.B."/>
            <person name="Anantharaman K."/>
            <person name="Thomas B.C."/>
            <person name="Malmstrom R."/>
            <person name="Stieglmeier M."/>
            <person name="Klingl A."/>
            <person name="Woyke T."/>
            <person name="Ryan C.M."/>
            <person name="Banfield J.F."/>
        </authorList>
    </citation>
    <scope>NUCLEOTIDE SEQUENCE [LARGE SCALE GENOMIC DNA]</scope>
    <source>
        <strain evidence="7">CG10_big_fil_rev_8_21_14_0_10_45_14</strain>
    </source>
</reference>
<dbReference type="PANTHER" id="PTHR42709">
    <property type="entry name" value="ALKALINE PHOSPHATASE LIKE PROTEIN"/>
    <property type="match status" value="1"/>
</dbReference>
<keyword evidence="5 6" id="KW-0472">Membrane</keyword>
<dbReference type="Proteomes" id="UP000230833">
    <property type="component" value="Unassembled WGS sequence"/>
</dbReference>
<feature type="transmembrane region" description="Helical" evidence="6">
    <location>
        <begin position="196"/>
        <end position="214"/>
    </location>
</feature>
<evidence type="ECO:0000256" key="4">
    <source>
        <dbReference type="ARBA" id="ARBA00022989"/>
    </source>
</evidence>
<dbReference type="EMBL" id="PCYL01000027">
    <property type="protein sequence ID" value="PIR46852.1"/>
    <property type="molecule type" value="Genomic_DNA"/>
</dbReference>